<gene>
    <name evidence="7" type="ORF">FEM48_Zijuj05G0185800</name>
</gene>
<feature type="compositionally biased region" description="Basic residues" evidence="4">
    <location>
        <begin position="354"/>
        <end position="363"/>
    </location>
</feature>
<feature type="region of interest" description="Disordered" evidence="4">
    <location>
        <begin position="309"/>
        <end position="381"/>
    </location>
</feature>
<dbReference type="InterPro" id="IPR008480">
    <property type="entry name" value="DUF761_pln"/>
</dbReference>
<evidence type="ECO:0000256" key="5">
    <source>
        <dbReference type="SAM" id="Phobius"/>
    </source>
</evidence>
<dbReference type="EMBL" id="JAEACU010000005">
    <property type="protein sequence ID" value="KAH7529455.1"/>
    <property type="molecule type" value="Genomic_DNA"/>
</dbReference>
<dbReference type="InterPro" id="IPR005011">
    <property type="entry name" value="SNU66/SART1"/>
</dbReference>
<feature type="region of interest" description="Disordered" evidence="4">
    <location>
        <begin position="813"/>
        <end position="835"/>
    </location>
</feature>
<dbReference type="Proteomes" id="UP000813462">
    <property type="component" value="Unassembled WGS sequence"/>
</dbReference>
<dbReference type="InterPro" id="IPR038508">
    <property type="entry name" value="ArfGAP_dom_sf"/>
</dbReference>
<dbReference type="GO" id="GO:0000481">
    <property type="term" value="P:maturation of 5S rRNA"/>
    <property type="evidence" value="ECO:0007669"/>
    <property type="project" value="TreeGrafter"/>
</dbReference>
<dbReference type="Pfam" id="PF21230">
    <property type="entry name" value="Nakanori"/>
    <property type="match status" value="1"/>
</dbReference>
<keyword evidence="5" id="KW-1133">Transmembrane helix</keyword>
<evidence type="ECO:0000256" key="3">
    <source>
        <dbReference type="ARBA" id="ARBA00023242"/>
    </source>
</evidence>
<name>A0A978VGG6_ZIZJJ</name>
<keyword evidence="5" id="KW-0812">Transmembrane</keyword>
<dbReference type="AlphaFoldDB" id="A0A978VGG6"/>
<proteinExistence type="inferred from homology"/>
<feature type="compositionally biased region" description="Basic and acidic residues" evidence="4">
    <location>
        <begin position="364"/>
        <end position="381"/>
    </location>
</feature>
<dbReference type="Gene3D" id="1.10.220.150">
    <property type="entry name" value="Arf GTPase activating protein"/>
    <property type="match status" value="1"/>
</dbReference>
<feature type="compositionally biased region" description="Basic and acidic residues" evidence="4">
    <location>
        <begin position="279"/>
        <end position="288"/>
    </location>
</feature>
<comment type="similarity">
    <text evidence="2">Belongs to the SNU66/SART1 family.</text>
</comment>
<dbReference type="Pfam" id="PF14364">
    <property type="entry name" value="DUF4408"/>
    <property type="match status" value="1"/>
</dbReference>
<evidence type="ECO:0000256" key="2">
    <source>
        <dbReference type="ARBA" id="ARBA00006076"/>
    </source>
</evidence>
<dbReference type="PANTHER" id="PTHR14152">
    <property type="entry name" value="SQUAMOUS CELL CARCINOMA ANTIGEN RECOGNISED BY CYTOTOXIC T LYMPHOCYTES"/>
    <property type="match status" value="1"/>
</dbReference>
<evidence type="ECO:0000313" key="7">
    <source>
        <dbReference type="EMBL" id="KAH7529455.1"/>
    </source>
</evidence>
<dbReference type="InterPro" id="IPR025520">
    <property type="entry name" value="DUF4408"/>
</dbReference>
<dbReference type="Pfam" id="PF05553">
    <property type="entry name" value="DUF761"/>
    <property type="match status" value="1"/>
</dbReference>
<comment type="subcellular location">
    <subcellularLocation>
        <location evidence="1">Nucleus</location>
    </subcellularLocation>
</comment>
<protein>
    <recommendedName>
        <fullName evidence="6">DUF4408 domain-containing protein</fullName>
    </recommendedName>
</protein>
<keyword evidence="5" id="KW-0472">Membrane</keyword>
<evidence type="ECO:0000256" key="1">
    <source>
        <dbReference type="ARBA" id="ARBA00004123"/>
    </source>
</evidence>
<dbReference type="GO" id="GO:0046540">
    <property type="term" value="C:U4/U6 x U5 tri-snRNP complex"/>
    <property type="evidence" value="ECO:0007669"/>
    <property type="project" value="TreeGrafter"/>
</dbReference>
<feature type="region of interest" description="Disordered" evidence="4">
    <location>
        <begin position="238"/>
        <end position="288"/>
    </location>
</feature>
<evidence type="ECO:0000256" key="4">
    <source>
        <dbReference type="SAM" id="MobiDB-lite"/>
    </source>
</evidence>
<accession>A0A978VGG6</accession>
<dbReference type="InterPro" id="IPR049065">
    <property type="entry name" value="Nakanori"/>
</dbReference>
<dbReference type="PANTHER" id="PTHR14152:SF5">
    <property type="entry name" value="U4_U6.U5 TRI-SNRNP-ASSOCIATED PROTEIN 1"/>
    <property type="match status" value="1"/>
</dbReference>
<sequence>MEHSNDYAGLFGKTIISETLATMPKFAGKEIQGGEKGRKRLWQRLTKIIRSRKQSNMLRDSKVNMWAAFLHVKDDGARSPASVGAVVYRGQNESGIKCDFMQSWNNENFMSKTKILEGLVKLPQNRECADCRNNVLKLFQVCVFVVSFENVSHLAKVLPELVISFNNGSWASSYSPRELGPQVGKCESGDIYMHAMFWNSSKSWSAYFKETASDRFENMSSFVFYDIPTLGFDVHKHQDGKVSQETRTQVQKDEQVSDEKRKSEISDEKVGGVVEDSEKDEHPFRETLHGKGLRSTFKFLREQGILEQSNDDEWSGTRSDERKSKLVGFVDDDDEDQNNYERKETRCCSSSLNHQKKKHPPKFHGKEPGKKKQENRRKQNEQELKLKKQMGSLYTPLPCVENMWKAQAELKTPYVVISGDVRPGQTSDPRSCFATLEKDLSEDFSPLLGDKKGTIHNFGYMAARAATGNEKANRYWEARLPPNSDRNGIEKFIHAKYVEKRWVSKDETQPTPRSAEMSGNFMSARAMQRNFPKKTRSLSLEEAILSKHLGVAQVSPPPVAKSRGGSFDLKNSMFVSPPCKGPSMTTECLTSTRRTNGTKDLYNLIYVHDAKKDSSTVTPSSWATFDYFDVLAEILSVPISFSKLRKTQKTMVDLFQTNRLQTAIWTVKMLLVTVGMVSTVTLLKVAVIPYVVNLTLSTVPYLWISFRSCLSPLYIYIFLNFIIITIAASSFQHPNQKNLFSSSPSSSSKIKKQLIQSEQSKVQNDQINWNSFHISQEEDQEKHCISVSTEEAISITPPDPVGISTFADDPLQETDSGENPMIDSGEIPTEKPEVEDEFDDTLEATWKAITEKQSKPKCRQLKKSDTWDVSPRVVGIKPEVENPAAWARGELKKSETFTDRVTIIREKSMSQEELYQRAEEFIKKLKQDMRLQRQESDQRFREMVNRGL</sequence>
<organism evidence="7 8">
    <name type="scientific">Ziziphus jujuba var. spinosa</name>
    <dbReference type="NCBI Taxonomy" id="714518"/>
    <lineage>
        <taxon>Eukaryota</taxon>
        <taxon>Viridiplantae</taxon>
        <taxon>Streptophyta</taxon>
        <taxon>Embryophyta</taxon>
        <taxon>Tracheophyta</taxon>
        <taxon>Spermatophyta</taxon>
        <taxon>Magnoliopsida</taxon>
        <taxon>eudicotyledons</taxon>
        <taxon>Gunneridae</taxon>
        <taxon>Pentapetalae</taxon>
        <taxon>rosids</taxon>
        <taxon>fabids</taxon>
        <taxon>Rosales</taxon>
        <taxon>Rhamnaceae</taxon>
        <taxon>Paliureae</taxon>
        <taxon>Ziziphus</taxon>
    </lineage>
</organism>
<dbReference type="GO" id="GO:0045292">
    <property type="term" value="P:mRNA cis splicing, via spliceosome"/>
    <property type="evidence" value="ECO:0007669"/>
    <property type="project" value="TreeGrafter"/>
</dbReference>
<feature type="domain" description="DUF4408" evidence="6">
    <location>
        <begin position="700"/>
        <end position="730"/>
    </location>
</feature>
<evidence type="ECO:0000259" key="6">
    <source>
        <dbReference type="Pfam" id="PF14364"/>
    </source>
</evidence>
<feature type="transmembrane region" description="Helical" evidence="5">
    <location>
        <begin position="713"/>
        <end position="731"/>
    </location>
</feature>
<evidence type="ECO:0000313" key="8">
    <source>
        <dbReference type="Proteomes" id="UP000813462"/>
    </source>
</evidence>
<keyword evidence="3" id="KW-0539">Nucleus</keyword>
<feature type="compositionally biased region" description="Basic and acidic residues" evidence="4">
    <location>
        <begin position="238"/>
        <end position="270"/>
    </location>
</feature>
<reference evidence="7" key="1">
    <citation type="journal article" date="2021" name="Front. Plant Sci.">
        <title>Chromosome-Scale Genome Assembly for Chinese Sour Jujube and Insights Into Its Genome Evolution and Domestication Signature.</title>
        <authorList>
            <person name="Shen L.-Y."/>
            <person name="Luo H."/>
            <person name="Wang X.-L."/>
            <person name="Wang X.-M."/>
            <person name="Qiu X.-J."/>
            <person name="Liu H."/>
            <person name="Zhou S.-S."/>
            <person name="Jia K.-H."/>
            <person name="Nie S."/>
            <person name="Bao Y.-T."/>
            <person name="Zhang R.-G."/>
            <person name="Yun Q.-Z."/>
            <person name="Chai Y.-H."/>
            <person name="Lu J.-Y."/>
            <person name="Li Y."/>
            <person name="Zhao S.-W."/>
            <person name="Mao J.-F."/>
            <person name="Jia S.-G."/>
            <person name="Mao Y.-M."/>
        </authorList>
    </citation>
    <scope>NUCLEOTIDE SEQUENCE</scope>
    <source>
        <strain evidence="7">AT0</strain>
        <tissue evidence="7">Leaf</tissue>
    </source>
</reference>
<comment type="caution">
    <text evidence="7">The sequence shown here is derived from an EMBL/GenBank/DDBJ whole genome shotgun (WGS) entry which is preliminary data.</text>
</comment>